<evidence type="ECO:0000313" key="2">
    <source>
        <dbReference type="EMBL" id="CAH1413202.1"/>
    </source>
</evidence>
<proteinExistence type="predicted"/>
<keyword evidence="3" id="KW-1185">Reference proteome</keyword>
<evidence type="ECO:0000313" key="3">
    <source>
        <dbReference type="Proteomes" id="UP001157418"/>
    </source>
</evidence>
<comment type="caution">
    <text evidence="2">The sequence shown here is derived from an EMBL/GenBank/DDBJ whole genome shotgun (WGS) entry which is preliminary data.</text>
</comment>
<feature type="transmembrane region" description="Helical" evidence="1">
    <location>
        <begin position="84"/>
        <end position="108"/>
    </location>
</feature>
<reference evidence="2 3" key="1">
    <citation type="submission" date="2022-01" db="EMBL/GenBank/DDBJ databases">
        <authorList>
            <person name="Xiong W."/>
            <person name="Schranz E."/>
        </authorList>
    </citation>
    <scope>NUCLEOTIDE SEQUENCE [LARGE SCALE GENOMIC DNA]</scope>
</reference>
<accession>A0AAU9LFW4</accession>
<name>A0AAU9LFW4_9ASTR</name>
<keyword evidence="1" id="KW-0812">Transmembrane</keyword>
<keyword evidence="1" id="KW-1133">Transmembrane helix</keyword>
<protein>
    <submittedName>
        <fullName evidence="2">Uncharacterized protein</fullName>
    </submittedName>
</protein>
<dbReference type="AlphaFoldDB" id="A0AAU9LFW4"/>
<dbReference type="EMBL" id="CAKMRJ010000001">
    <property type="protein sequence ID" value="CAH1413202.1"/>
    <property type="molecule type" value="Genomic_DNA"/>
</dbReference>
<gene>
    <name evidence="2" type="ORF">LVIROSA_LOCUS1173</name>
</gene>
<evidence type="ECO:0000256" key="1">
    <source>
        <dbReference type="SAM" id="Phobius"/>
    </source>
</evidence>
<organism evidence="2 3">
    <name type="scientific">Lactuca virosa</name>
    <dbReference type="NCBI Taxonomy" id="75947"/>
    <lineage>
        <taxon>Eukaryota</taxon>
        <taxon>Viridiplantae</taxon>
        <taxon>Streptophyta</taxon>
        <taxon>Embryophyta</taxon>
        <taxon>Tracheophyta</taxon>
        <taxon>Spermatophyta</taxon>
        <taxon>Magnoliopsida</taxon>
        <taxon>eudicotyledons</taxon>
        <taxon>Gunneridae</taxon>
        <taxon>Pentapetalae</taxon>
        <taxon>asterids</taxon>
        <taxon>campanulids</taxon>
        <taxon>Asterales</taxon>
        <taxon>Asteraceae</taxon>
        <taxon>Cichorioideae</taxon>
        <taxon>Cichorieae</taxon>
        <taxon>Lactucinae</taxon>
        <taxon>Lactuca</taxon>
    </lineage>
</organism>
<sequence length="146" mass="16954">MKVLFAGVAKNAHLFHTKWKVKHTHEHIGVFALKDDQGEFDELVKEVLLHWESERRVSQRIGCTLLCSVSSSADHSSSNLAQQFLVMCFFSFYGLIWTYGYGYCFLYFLKIFRNFLSSFLNTKRKKTILSRVVGSLILQSLKVFPF</sequence>
<keyword evidence="1" id="KW-0472">Membrane</keyword>
<dbReference type="Proteomes" id="UP001157418">
    <property type="component" value="Unassembled WGS sequence"/>
</dbReference>